<sequence>MGTGKASDRRAASSSKASSKASSKTSSASSKTSSKTSPKQPPPPPLPASSSSASSLPAPSRVLQAYLTSSHHLPHLHSLSLALVALKQVEAALPPDPAERAAKLSDPAAAAALAKLRAALLSIPDGHASYACARAHWDSALTRRQRDIHRVAAGSALAGTFMGQCGAAAGAGGGFDDRRVYRGVLRALTAKAGAEVRGGVERGGKVVERRASKGRKIRYKTMEKIVNFAVPATDGEAAIGEDVWFKSMFR</sequence>
<gene>
    <name evidence="3" type="ORF">TeGR_g202</name>
</gene>
<name>A0ABQ6MCR0_9STRA</name>
<proteinExistence type="predicted"/>
<feature type="compositionally biased region" description="Basic and acidic residues" evidence="1">
    <location>
        <begin position="1"/>
        <end position="11"/>
    </location>
</feature>
<dbReference type="InterPro" id="IPR039223">
    <property type="entry name" value="AATF/Bfr2"/>
</dbReference>
<dbReference type="PANTHER" id="PTHR15565">
    <property type="entry name" value="AATF PROTEIN APOPTOSIS ANTAGONIZING TRANSCRIPTION FACTOR"/>
    <property type="match status" value="1"/>
</dbReference>
<dbReference type="InterPro" id="IPR012617">
    <property type="entry name" value="AATF_C"/>
</dbReference>
<feature type="domain" description="Apoptosis-antagonizing transcription factor C-terminal" evidence="2">
    <location>
        <begin position="203"/>
        <end position="249"/>
    </location>
</feature>
<organism evidence="3 4">
    <name type="scientific">Tetraparma gracilis</name>
    <dbReference type="NCBI Taxonomy" id="2962635"/>
    <lineage>
        <taxon>Eukaryota</taxon>
        <taxon>Sar</taxon>
        <taxon>Stramenopiles</taxon>
        <taxon>Ochrophyta</taxon>
        <taxon>Bolidophyceae</taxon>
        <taxon>Parmales</taxon>
        <taxon>Triparmaceae</taxon>
        <taxon>Tetraparma</taxon>
    </lineage>
</organism>
<comment type="caution">
    <text evidence="3">The sequence shown here is derived from an EMBL/GenBank/DDBJ whole genome shotgun (WGS) entry which is preliminary data.</text>
</comment>
<dbReference type="Proteomes" id="UP001165060">
    <property type="component" value="Unassembled WGS sequence"/>
</dbReference>
<evidence type="ECO:0000313" key="3">
    <source>
        <dbReference type="EMBL" id="GMI23852.1"/>
    </source>
</evidence>
<evidence type="ECO:0000259" key="2">
    <source>
        <dbReference type="Pfam" id="PF08164"/>
    </source>
</evidence>
<feature type="compositionally biased region" description="Low complexity" evidence="1">
    <location>
        <begin position="12"/>
        <end position="38"/>
    </location>
</feature>
<dbReference type="Pfam" id="PF08164">
    <property type="entry name" value="TRAUB"/>
    <property type="match status" value="1"/>
</dbReference>
<dbReference type="PANTHER" id="PTHR15565:SF0">
    <property type="entry name" value="PROTEIN AATF"/>
    <property type="match status" value="1"/>
</dbReference>
<protein>
    <recommendedName>
        <fullName evidence="2">Apoptosis-antagonizing transcription factor C-terminal domain-containing protein</fullName>
    </recommendedName>
</protein>
<evidence type="ECO:0000256" key="1">
    <source>
        <dbReference type="SAM" id="MobiDB-lite"/>
    </source>
</evidence>
<accession>A0ABQ6MCR0</accession>
<keyword evidence="4" id="KW-1185">Reference proteome</keyword>
<feature type="region of interest" description="Disordered" evidence="1">
    <location>
        <begin position="1"/>
        <end position="56"/>
    </location>
</feature>
<reference evidence="3 4" key="1">
    <citation type="journal article" date="2023" name="Commun. Biol.">
        <title>Genome analysis of Parmales, the sister group of diatoms, reveals the evolutionary specialization of diatoms from phago-mixotrophs to photoautotrophs.</title>
        <authorList>
            <person name="Ban H."/>
            <person name="Sato S."/>
            <person name="Yoshikawa S."/>
            <person name="Yamada K."/>
            <person name="Nakamura Y."/>
            <person name="Ichinomiya M."/>
            <person name="Sato N."/>
            <person name="Blanc-Mathieu R."/>
            <person name="Endo H."/>
            <person name="Kuwata A."/>
            <person name="Ogata H."/>
        </authorList>
    </citation>
    <scope>NUCLEOTIDE SEQUENCE [LARGE SCALE GENOMIC DNA]</scope>
</reference>
<dbReference type="EMBL" id="BRYB01000140">
    <property type="protein sequence ID" value="GMI23852.1"/>
    <property type="molecule type" value="Genomic_DNA"/>
</dbReference>
<evidence type="ECO:0000313" key="4">
    <source>
        <dbReference type="Proteomes" id="UP001165060"/>
    </source>
</evidence>